<dbReference type="EC" id="2.7.13.3" evidence="3"/>
<dbReference type="Pfam" id="PF08521">
    <property type="entry name" value="2CSK_N"/>
    <property type="match status" value="1"/>
</dbReference>
<proteinExistence type="predicted"/>
<comment type="catalytic activity">
    <reaction evidence="1">
        <text>ATP + protein L-histidine = ADP + protein N-phospho-L-histidine.</text>
        <dbReference type="EC" id="2.7.13.3"/>
    </reaction>
</comment>
<dbReference type="PANTHER" id="PTHR45436">
    <property type="entry name" value="SENSOR HISTIDINE KINASE YKOH"/>
    <property type="match status" value="1"/>
</dbReference>
<keyword evidence="4" id="KW-0597">Phosphoprotein</keyword>
<dbReference type="OrthoDB" id="9809766at2"/>
<dbReference type="AlphaFoldDB" id="A0A328P6X7"/>
<evidence type="ECO:0000313" key="14">
    <source>
        <dbReference type="Proteomes" id="UP000248926"/>
    </source>
</evidence>
<sequence>MSWRNWLLRSIHGRLLLTLCVGLSLLMALMFVSLDYSIDRKIYQRLDDDLLQRARGIAALLETPPTDVAMARLQTLHPAYAGGGHTEYLQVWDAEGRTLVVSGSNAAGRLELPSGVKANEPLFYDLALPDDHRGRAVALRLLFPGTSTPATLAVAEEREHVDRFERSVHVALLVGVLATALSAALLAIITVRRGLRPLLAFGEAARTPDETPHLPQKQLPRELTPFAEALNGAFDRLHEGMERERRFSRDVAHELRTPLAEMRAALEVAQRDPARSMSLDNANAAIDRMQRCIDSLLAVSSYESGLAQPELEPMDLVPLLRRSMGADARLDAALPAEAWVQSDPALLERVLDNLMVNAREYAAVGSRIEVSLAKSQGQWLLRIGNTAPELTEADLPHFGQRFWRKSPAREATRHGGLGLALAGTLAAVLSTGLRFELREGVLWATLGPLPDIESISA</sequence>
<dbReference type="Proteomes" id="UP000248926">
    <property type="component" value="Unassembled WGS sequence"/>
</dbReference>
<evidence type="ECO:0000256" key="8">
    <source>
        <dbReference type="ARBA" id="ARBA00022989"/>
    </source>
</evidence>
<dbReference type="Gene3D" id="1.10.287.130">
    <property type="match status" value="1"/>
</dbReference>
<evidence type="ECO:0000256" key="5">
    <source>
        <dbReference type="ARBA" id="ARBA00022679"/>
    </source>
</evidence>
<keyword evidence="6 11" id="KW-0812">Transmembrane</keyword>
<dbReference type="InterPro" id="IPR036890">
    <property type="entry name" value="HATPase_C_sf"/>
</dbReference>
<dbReference type="InterPro" id="IPR050428">
    <property type="entry name" value="TCS_sensor_his_kinase"/>
</dbReference>
<dbReference type="Pfam" id="PF02518">
    <property type="entry name" value="HATPase_c"/>
    <property type="match status" value="1"/>
</dbReference>
<organism evidence="13 14">
    <name type="scientific">Dyella jiangningensis</name>
    <dbReference type="NCBI Taxonomy" id="1379159"/>
    <lineage>
        <taxon>Bacteria</taxon>
        <taxon>Pseudomonadati</taxon>
        <taxon>Pseudomonadota</taxon>
        <taxon>Gammaproteobacteria</taxon>
        <taxon>Lysobacterales</taxon>
        <taxon>Rhodanobacteraceae</taxon>
        <taxon>Dyella</taxon>
    </lineage>
</organism>
<accession>A0A328P6X7</accession>
<evidence type="ECO:0000256" key="4">
    <source>
        <dbReference type="ARBA" id="ARBA00022553"/>
    </source>
</evidence>
<dbReference type="SMART" id="SM00387">
    <property type="entry name" value="HATPase_c"/>
    <property type="match status" value="1"/>
</dbReference>
<dbReference type="InterPro" id="IPR036097">
    <property type="entry name" value="HisK_dim/P_sf"/>
</dbReference>
<keyword evidence="5" id="KW-0808">Transferase</keyword>
<dbReference type="GO" id="GO:0000155">
    <property type="term" value="F:phosphorelay sensor kinase activity"/>
    <property type="evidence" value="ECO:0007669"/>
    <property type="project" value="InterPro"/>
</dbReference>
<evidence type="ECO:0000256" key="6">
    <source>
        <dbReference type="ARBA" id="ARBA00022692"/>
    </source>
</evidence>
<dbReference type="SMART" id="SM00388">
    <property type="entry name" value="HisKA"/>
    <property type="match status" value="1"/>
</dbReference>
<dbReference type="PANTHER" id="PTHR45436:SF15">
    <property type="entry name" value="SENSOR HISTIDINE KINASE CUSS"/>
    <property type="match status" value="1"/>
</dbReference>
<comment type="caution">
    <text evidence="13">The sequence shown here is derived from an EMBL/GenBank/DDBJ whole genome shotgun (WGS) entry which is preliminary data.</text>
</comment>
<dbReference type="InterPro" id="IPR005467">
    <property type="entry name" value="His_kinase_dom"/>
</dbReference>
<dbReference type="InterPro" id="IPR013727">
    <property type="entry name" value="2CSK_N"/>
</dbReference>
<keyword evidence="10 11" id="KW-0472">Membrane</keyword>
<keyword evidence="9" id="KW-0902">Two-component regulatory system</keyword>
<comment type="subcellular location">
    <subcellularLocation>
        <location evidence="2">Membrane</location>
        <topology evidence="2">Multi-pass membrane protein</topology>
    </subcellularLocation>
</comment>
<name>A0A328P6X7_9GAMM</name>
<dbReference type="PROSITE" id="PS50109">
    <property type="entry name" value="HIS_KIN"/>
    <property type="match status" value="1"/>
</dbReference>
<feature type="transmembrane region" description="Helical" evidence="11">
    <location>
        <begin position="168"/>
        <end position="189"/>
    </location>
</feature>
<reference evidence="13 14" key="1">
    <citation type="journal article" date="2018" name="Genet. Mol. Biol.">
        <title>The genome sequence of Dyella jiangningensis FCAV SCS01 from a lignocellulose-decomposing microbial consortium metagenome reveals potential for biotechnological applications.</title>
        <authorList>
            <person name="Desiderato J.G."/>
            <person name="Alvarenga D.O."/>
            <person name="Constancio M.T.L."/>
            <person name="Alves L.M.C."/>
            <person name="Varani A.M."/>
        </authorList>
    </citation>
    <scope>NUCLEOTIDE SEQUENCE [LARGE SCALE GENOMIC DNA]</scope>
    <source>
        <strain evidence="13 14">FCAV SCS01</strain>
    </source>
</reference>
<dbReference type="CDD" id="cd00082">
    <property type="entry name" value="HisKA"/>
    <property type="match status" value="1"/>
</dbReference>
<dbReference type="EMBL" id="NFZS01000001">
    <property type="protein sequence ID" value="RAO78038.1"/>
    <property type="molecule type" value="Genomic_DNA"/>
</dbReference>
<evidence type="ECO:0000256" key="11">
    <source>
        <dbReference type="SAM" id="Phobius"/>
    </source>
</evidence>
<dbReference type="RefSeq" id="WP_111982494.1">
    <property type="nucleotide sequence ID" value="NZ_NFZS01000001.1"/>
</dbReference>
<dbReference type="Pfam" id="PF00512">
    <property type="entry name" value="HisKA"/>
    <property type="match status" value="1"/>
</dbReference>
<evidence type="ECO:0000256" key="10">
    <source>
        <dbReference type="ARBA" id="ARBA00023136"/>
    </source>
</evidence>
<evidence type="ECO:0000256" key="7">
    <source>
        <dbReference type="ARBA" id="ARBA00022777"/>
    </source>
</evidence>
<keyword evidence="7" id="KW-0418">Kinase</keyword>
<keyword evidence="14" id="KW-1185">Reference proteome</keyword>
<dbReference type="InterPro" id="IPR003661">
    <property type="entry name" value="HisK_dim/P_dom"/>
</dbReference>
<evidence type="ECO:0000313" key="13">
    <source>
        <dbReference type="EMBL" id="RAO78038.1"/>
    </source>
</evidence>
<evidence type="ECO:0000259" key="12">
    <source>
        <dbReference type="PROSITE" id="PS50109"/>
    </source>
</evidence>
<dbReference type="GO" id="GO:0005886">
    <property type="term" value="C:plasma membrane"/>
    <property type="evidence" value="ECO:0007669"/>
    <property type="project" value="TreeGrafter"/>
</dbReference>
<evidence type="ECO:0000256" key="9">
    <source>
        <dbReference type="ARBA" id="ARBA00023012"/>
    </source>
</evidence>
<dbReference type="Gene3D" id="3.30.565.10">
    <property type="entry name" value="Histidine kinase-like ATPase, C-terminal domain"/>
    <property type="match status" value="1"/>
</dbReference>
<keyword evidence="8 11" id="KW-1133">Transmembrane helix</keyword>
<dbReference type="SUPFAM" id="SSF55874">
    <property type="entry name" value="ATPase domain of HSP90 chaperone/DNA topoisomerase II/histidine kinase"/>
    <property type="match status" value="1"/>
</dbReference>
<feature type="transmembrane region" description="Helical" evidence="11">
    <location>
        <begin position="15"/>
        <end position="36"/>
    </location>
</feature>
<evidence type="ECO:0000256" key="3">
    <source>
        <dbReference type="ARBA" id="ARBA00012438"/>
    </source>
</evidence>
<dbReference type="SUPFAM" id="SSF47384">
    <property type="entry name" value="Homodimeric domain of signal transducing histidine kinase"/>
    <property type="match status" value="1"/>
</dbReference>
<protein>
    <recommendedName>
        <fullName evidence="3">histidine kinase</fullName>
        <ecNumber evidence="3">2.7.13.3</ecNumber>
    </recommendedName>
</protein>
<evidence type="ECO:0000256" key="2">
    <source>
        <dbReference type="ARBA" id="ARBA00004141"/>
    </source>
</evidence>
<gene>
    <name evidence="13" type="ORF">CA260_09480</name>
</gene>
<evidence type="ECO:0000256" key="1">
    <source>
        <dbReference type="ARBA" id="ARBA00000085"/>
    </source>
</evidence>
<feature type="domain" description="Histidine kinase" evidence="12">
    <location>
        <begin position="250"/>
        <end position="432"/>
    </location>
</feature>
<dbReference type="InterPro" id="IPR003594">
    <property type="entry name" value="HATPase_dom"/>
</dbReference>